<feature type="region of interest" description="Disordered" evidence="1">
    <location>
        <begin position="50"/>
        <end position="77"/>
    </location>
</feature>
<organism evidence="3 4">
    <name type="scientific">Pantoea ananas</name>
    <name type="common">Erwinia uredovora</name>
    <dbReference type="NCBI Taxonomy" id="553"/>
    <lineage>
        <taxon>Bacteria</taxon>
        <taxon>Pseudomonadati</taxon>
        <taxon>Pseudomonadota</taxon>
        <taxon>Gammaproteobacteria</taxon>
        <taxon>Enterobacterales</taxon>
        <taxon>Erwiniaceae</taxon>
        <taxon>Pantoea</taxon>
    </lineage>
</organism>
<evidence type="ECO:0000313" key="4">
    <source>
        <dbReference type="Proteomes" id="UP001208888"/>
    </source>
</evidence>
<keyword evidence="2" id="KW-0732">Signal</keyword>
<dbReference type="Proteomes" id="UP001208888">
    <property type="component" value="Unassembled WGS sequence"/>
</dbReference>
<name>A0AAJ1FUE4_PANAN</name>
<comment type="caution">
    <text evidence="3">The sequence shown here is derived from an EMBL/GenBank/DDBJ whole genome shotgun (WGS) entry which is preliminary data.</text>
</comment>
<proteinExistence type="predicted"/>
<gene>
    <name evidence="3" type="ORF">NB703_003588</name>
</gene>
<evidence type="ECO:0000256" key="2">
    <source>
        <dbReference type="SAM" id="SignalP"/>
    </source>
</evidence>
<sequence length="77" mass="7873">MKIRQSAAFLFLILTGVSHAAPVIHTDFKPAQHPLLILVKGYSVTAVGVGLNDDNGSTDPGGNESTDPGGNEGNDGA</sequence>
<dbReference type="AlphaFoldDB" id="A0AAJ1FUE4"/>
<feature type="compositionally biased region" description="Polar residues" evidence="1">
    <location>
        <begin position="54"/>
        <end position="68"/>
    </location>
</feature>
<accession>A0AAJ1FUE4</accession>
<evidence type="ECO:0000313" key="3">
    <source>
        <dbReference type="EMBL" id="MCW0345495.1"/>
    </source>
</evidence>
<evidence type="ECO:0000256" key="1">
    <source>
        <dbReference type="SAM" id="MobiDB-lite"/>
    </source>
</evidence>
<dbReference type="EMBL" id="JANFVX010000015">
    <property type="protein sequence ID" value="MCW0345495.1"/>
    <property type="molecule type" value="Genomic_DNA"/>
</dbReference>
<feature type="signal peptide" evidence="2">
    <location>
        <begin position="1"/>
        <end position="20"/>
    </location>
</feature>
<reference evidence="3" key="1">
    <citation type="submission" date="2022-06" db="EMBL/GenBank/DDBJ databases">
        <title>Dynamics of rice microbiomes reveals core vertical transmitted seed endophytes.</title>
        <authorList>
            <person name="Liao K."/>
            <person name="Zhang X."/>
        </authorList>
    </citation>
    <scope>NUCLEOTIDE SEQUENCE</scope>
    <source>
        <strain evidence="3">JT1-17</strain>
    </source>
</reference>
<feature type="chain" id="PRO_5042558880" evidence="2">
    <location>
        <begin position="21"/>
        <end position="77"/>
    </location>
</feature>
<protein>
    <submittedName>
        <fullName evidence="3">Uncharacterized protein</fullName>
    </submittedName>
</protein>